<dbReference type="EMBL" id="BJLR01000033">
    <property type="protein sequence ID" value="GEA89599.1"/>
    <property type="molecule type" value="Genomic_DNA"/>
</dbReference>
<dbReference type="NCBIfam" id="TIGR00278">
    <property type="entry name" value="membrane protein insertion efficiency factor YidD"/>
    <property type="match status" value="1"/>
</dbReference>
<gene>
    <name evidence="2" type="ORF">CCE01nite_35480</name>
</gene>
<reference evidence="2" key="1">
    <citation type="submission" date="2019-06" db="EMBL/GenBank/DDBJ databases">
        <title>Whole genome shotgun sequence of Cellulomonas cellasea NBRC 3753.</title>
        <authorList>
            <person name="Hosoyama A."/>
            <person name="Uohara A."/>
            <person name="Ohji S."/>
            <person name="Ichikawa N."/>
        </authorList>
    </citation>
    <scope>NUCLEOTIDE SEQUENCE [LARGE SCALE GENOMIC DNA]</scope>
    <source>
        <strain evidence="2">NBRC 3753</strain>
    </source>
</reference>
<dbReference type="InterPro" id="IPR002696">
    <property type="entry name" value="Membr_insert_effic_factor_YidD"/>
</dbReference>
<proteinExistence type="predicted"/>
<protein>
    <recommendedName>
        <fullName evidence="4">Membrane protein insertion efficiency factor YidD</fullName>
    </recommendedName>
</protein>
<name>A0A4Y3KYY3_9CELL</name>
<organism evidence="2 3">
    <name type="scientific">Cellulomonas cellasea</name>
    <dbReference type="NCBI Taxonomy" id="43670"/>
    <lineage>
        <taxon>Bacteria</taxon>
        <taxon>Bacillati</taxon>
        <taxon>Actinomycetota</taxon>
        <taxon>Actinomycetes</taxon>
        <taxon>Micrococcales</taxon>
        <taxon>Cellulomonadaceae</taxon>
        <taxon>Cellulomonas</taxon>
    </lineage>
</organism>
<accession>A0A4Y3KYY3</accession>
<evidence type="ECO:0008006" key="4">
    <source>
        <dbReference type="Google" id="ProtNLM"/>
    </source>
</evidence>
<dbReference type="AlphaFoldDB" id="A0A4Y3KYY3"/>
<dbReference type="Proteomes" id="UP000317046">
    <property type="component" value="Unassembled WGS sequence"/>
</dbReference>
<evidence type="ECO:0000313" key="3">
    <source>
        <dbReference type="Proteomes" id="UP000317046"/>
    </source>
</evidence>
<keyword evidence="3" id="KW-1185">Reference proteome</keyword>
<evidence type="ECO:0000256" key="1">
    <source>
        <dbReference type="SAM" id="MobiDB-lite"/>
    </source>
</evidence>
<comment type="caution">
    <text evidence="2">The sequence shown here is derived from an EMBL/GenBank/DDBJ whole genome shotgun (WGS) entry which is preliminary data.</text>
</comment>
<sequence>MRSPAAPSRRRTGPTQPPGAPLAVPDGTDVASVAGMTPVSRAVDALIGQYQVRLSPRKGYSCAHRVAHGGASCSGAVRELVRGRGVARALVPTVTRFVACYQAARLLMASDVSGVCCCGPIPIPFRF</sequence>
<evidence type="ECO:0000313" key="2">
    <source>
        <dbReference type="EMBL" id="GEA89599.1"/>
    </source>
</evidence>
<feature type="region of interest" description="Disordered" evidence="1">
    <location>
        <begin position="1"/>
        <end position="27"/>
    </location>
</feature>